<evidence type="ECO:0000313" key="1">
    <source>
        <dbReference type="EMBL" id="MBP3955457.1"/>
    </source>
</evidence>
<proteinExistence type="predicted"/>
<sequence>MSARIVSESEFHARLVEVLTVLPDDIGSVTGPGRSGAVAAAYASHLLGVPFIPYGSPCPSHLGRLLIIDTARESGATLRKAERRYAEASPIVVACFEEPPRVAFWYEAGKPQRYRHEKALAA</sequence>
<dbReference type="EMBL" id="JAGKQQ010000001">
    <property type="protein sequence ID" value="MBP3955457.1"/>
    <property type="molecule type" value="Genomic_DNA"/>
</dbReference>
<reference evidence="1 2" key="1">
    <citation type="submission" date="2021-04" db="EMBL/GenBank/DDBJ databases">
        <authorList>
            <person name="Ivanova A."/>
        </authorList>
    </citation>
    <scope>NUCLEOTIDE SEQUENCE [LARGE SCALE GENOMIC DNA]</scope>
    <source>
        <strain evidence="1 2">G18</strain>
    </source>
</reference>
<keyword evidence="2" id="KW-1185">Reference proteome</keyword>
<protein>
    <submittedName>
        <fullName evidence="1">Uncharacterized protein</fullName>
    </submittedName>
</protein>
<dbReference type="Proteomes" id="UP000676565">
    <property type="component" value="Unassembled WGS sequence"/>
</dbReference>
<name>A0ABS5BP33_9BACT</name>
<organism evidence="1 2">
    <name type="scientific">Gemmata palustris</name>
    <dbReference type="NCBI Taxonomy" id="2822762"/>
    <lineage>
        <taxon>Bacteria</taxon>
        <taxon>Pseudomonadati</taxon>
        <taxon>Planctomycetota</taxon>
        <taxon>Planctomycetia</taxon>
        <taxon>Gemmatales</taxon>
        <taxon>Gemmataceae</taxon>
        <taxon>Gemmata</taxon>
    </lineage>
</organism>
<dbReference type="InterPro" id="IPR029057">
    <property type="entry name" value="PRTase-like"/>
</dbReference>
<gene>
    <name evidence="1" type="ORF">J8F10_09200</name>
</gene>
<accession>A0ABS5BP33</accession>
<dbReference type="RefSeq" id="WP_210653534.1">
    <property type="nucleotide sequence ID" value="NZ_JAGKQQ010000001.1"/>
</dbReference>
<dbReference type="SUPFAM" id="SSF53271">
    <property type="entry name" value="PRTase-like"/>
    <property type="match status" value="1"/>
</dbReference>
<evidence type="ECO:0000313" key="2">
    <source>
        <dbReference type="Proteomes" id="UP000676565"/>
    </source>
</evidence>
<comment type="caution">
    <text evidence="1">The sequence shown here is derived from an EMBL/GenBank/DDBJ whole genome shotgun (WGS) entry which is preliminary data.</text>
</comment>